<gene>
    <name evidence="2" type="ORF">DPX16_3575</name>
</gene>
<feature type="transmembrane region" description="Helical" evidence="1">
    <location>
        <begin position="6"/>
        <end position="26"/>
    </location>
</feature>
<dbReference type="EMBL" id="RJVU01063374">
    <property type="protein sequence ID" value="ROJ25410.1"/>
    <property type="molecule type" value="Genomic_DNA"/>
</dbReference>
<protein>
    <submittedName>
        <fullName evidence="2">Uncharacterized protein</fullName>
    </submittedName>
</protein>
<dbReference type="OrthoDB" id="10072198at2759"/>
<keyword evidence="1" id="KW-0472">Membrane</keyword>
<name>A0A3N0XQY4_ANAGA</name>
<proteinExistence type="predicted"/>
<keyword evidence="1" id="KW-0812">Transmembrane</keyword>
<organism evidence="2 3">
    <name type="scientific">Anabarilius grahami</name>
    <name type="common">Kanglang fish</name>
    <name type="synonym">Barilius grahami</name>
    <dbReference type="NCBI Taxonomy" id="495550"/>
    <lineage>
        <taxon>Eukaryota</taxon>
        <taxon>Metazoa</taxon>
        <taxon>Chordata</taxon>
        <taxon>Craniata</taxon>
        <taxon>Vertebrata</taxon>
        <taxon>Euteleostomi</taxon>
        <taxon>Actinopterygii</taxon>
        <taxon>Neopterygii</taxon>
        <taxon>Teleostei</taxon>
        <taxon>Ostariophysi</taxon>
        <taxon>Cypriniformes</taxon>
        <taxon>Xenocyprididae</taxon>
        <taxon>Xenocypridinae</taxon>
        <taxon>Xenocypridinae incertae sedis</taxon>
        <taxon>Anabarilius</taxon>
    </lineage>
</organism>
<keyword evidence="3" id="KW-1185">Reference proteome</keyword>
<reference evidence="2 3" key="1">
    <citation type="submission" date="2018-10" db="EMBL/GenBank/DDBJ databases">
        <title>Genome assembly for a Yunnan-Guizhou Plateau 3E fish, Anabarilius grahami (Regan), and its evolutionary and genetic applications.</title>
        <authorList>
            <person name="Jiang W."/>
        </authorList>
    </citation>
    <scope>NUCLEOTIDE SEQUENCE [LARGE SCALE GENOMIC DNA]</scope>
    <source>
        <strain evidence="2">AG-KIZ</strain>
        <tissue evidence="2">Muscle</tissue>
    </source>
</reference>
<comment type="caution">
    <text evidence="2">The sequence shown here is derived from an EMBL/GenBank/DDBJ whole genome shotgun (WGS) entry which is preliminary data.</text>
</comment>
<keyword evidence="1" id="KW-1133">Transmembrane helix</keyword>
<dbReference type="AlphaFoldDB" id="A0A3N0XQY4"/>
<evidence type="ECO:0000256" key="1">
    <source>
        <dbReference type="SAM" id="Phobius"/>
    </source>
</evidence>
<sequence>MLRYGVFYCMYVGILLLLVLAWRLSIGFVDSRVGLLGAGIDAASTNMALQYTSLQLLSLKRNYYLSKDTYDHCDRAGLLRPKRYIHRSSGRKYVSFIVFFHLSFELQTKD</sequence>
<evidence type="ECO:0000313" key="2">
    <source>
        <dbReference type="EMBL" id="ROJ25410.1"/>
    </source>
</evidence>
<accession>A0A3N0XQY4</accession>
<dbReference type="Proteomes" id="UP000281406">
    <property type="component" value="Unassembled WGS sequence"/>
</dbReference>
<evidence type="ECO:0000313" key="3">
    <source>
        <dbReference type="Proteomes" id="UP000281406"/>
    </source>
</evidence>